<comment type="caution">
    <text evidence="2">The sequence shown here is derived from an EMBL/GenBank/DDBJ whole genome shotgun (WGS) entry which is preliminary data.</text>
</comment>
<evidence type="ECO:0000313" key="3">
    <source>
        <dbReference type="Proteomes" id="UP001497623"/>
    </source>
</evidence>
<evidence type="ECO:0000313" key="2">
    <source>
        <dbReference type="EMBL" id="CAL4122223.1"/>
    </source>
</evidence>
<dbReference type="Gene3D" id="3.90.550.10">
    <property type="entry name" value="Spore Coat Polysaccharide Biosynthesis Protein SpsA, Chain A"/>
    <property type="match status" value="1"/>
</dbReference>
<name>A0AAV2RFR8_MEGNR</name>
<dbReference type="SUPFAM" id="SSF53448">
    <property type="entry name" value="Nucleotide-diphospho-sugar transferases"/>
    <property type="match status" value="1"/>
</dbReference>
<dbReference type="Proteomes" id="UP001497623">
    <property type="component" value="Unassembled WGS sequence"/>
</dbReference>
<dbReference type="InterPro" id="IPR029044">
    <property type="entry name" value="Nucleotide-diphossugar_trans"/>
</dbReference>
<gene>
    <name evidence="2" type="ORF">MNOR_LOCUS22945</name>
</gene>
<proteinExistence type="predicted"/>
<dbReference type="PANTHER" id="PTHR42883">
    <property type="entry name" value="GLUCOSE-1-PHOSPHATE THYMIDYLTRANSFERASE"/>
    <property type="match status" value="1"/>
</dbReference>
<feature type="non-terminal residue" evidence="2">
    <location>
        <position position="272"/>
    </location>
</feature>
<feature type="domain" description="Nucleotidyl transferase" evidence="1">
    <location>
        <begin position="5"/>
        <end position="268"/>
    </location>
</feature>
<dbReference type="EMBL" id="CAXKWB010019729">
    <property type="protein sequence ID" value="CAL4122223.1"/>
    <property type="molecule type" value="Genomic_DNA"/>
</dbReference>
<reference evidence="2 3" key="1">
    <citation type="submission" date="2024-05" db="EMBL/GenBank/DDBJ databases">
        <authorList>
            <person name="Wallberg A."/>
        </authorList>
    </citation>
    <scope>NUCLEOTIDE SEQUENCE [LARGE SCALE GENOMIC DNA]</scope>
</reference>
<dbReference type="Pfam" id="PF00483">
    <property type="entry name" value="NTP_transferase"/>
    <property type="match status" value="1"/>
</dbReference>
<protein>
    <recommendedName>
        <fullName evidence="1">Nucleotidyl transferase domain-containing protein</fullName>
    </recommendedName>
</protein>
<evidence type="ECO:0000259" key="1">
    <source>
        <dbReference type="Pfam" id="PF00483"/>
    </source>
</evidence>
<dbReference type="InterPro" id="IPR005835">
    <property type="entry name" value="NTP_transferase_dom"/>
</dbReference>
<accession>A0AAV2RFR8</accession>
<dbReference type="PANTHER" id="PTHR42883:SF2">
    <property type="entry name" value="THYMIDYLYLTRANSFERASE"/>
    <property type="match status" value="1"/>
</dbReference>
<sequence>MSINAVILAAGYGTRLERDLKNDESGQYSHLIGTPKPLLPIGHLPLISHWIESFVIVPDIKKITVVINDLHKPRYEEWVSSLRSNLSCVVELISDGSTCNEERSGAVACMRLGAATDAGHTIYVAGDTLLRDDFTLGDVVKRFQELQQKKSLNSLVLCAPVAESNVSKHGIIEVNDSGLVAHFLEKPQPSETSSRLQCPCFYILSHTSHQYLENFIQDTKGLPISARDATGMFISHLITCAPVYAYSVTGRYDVGGLQSYIECHQEFLKKSN</sequence>
<keyword evidence="3" id="KW-1185">Reference proteome</keyword>
<dbReference type="AlphaFoldDB" id="A0AAV2RFR8"/>
<organism evidence="2 3">
    <name type="scientific">Meganyctiphanes norvegica</name>
    <name type="common">Northern krill</name>
    <name type="synonym">Thysanopoda norvegica</name>
    <dbReference type="NCBI Taxonomy" id="48144"/>
    <lineage>
        <taxon>Eukaryota</taxon>
        <taxon>Metazoa</taxon>
        <taxon>Ecdysozoa</taxon>
        <taxon>Arthropoda</taxon>
        <taxon>Crustacea</taxon>
        <taxon>Multicrustacea</taxon>
        <taxon>Malacostraca</taxon>
        <taxon>Eumalacostraca</taxon>
        <taxon>Eucarida</taxon>
        <taxon>Euphausiacea</taxon>
        <taxon>Euphausiidae</taxon>
        <taxon>Meganyctiphanes</taxon>
    </lineage>
</organism>